<dbReference type="InterPro" id="IPR053881">
    <property type="entry name" value="Utp8_C"/>
</dbReference>
<feature type="domain" description="Utp8 C-terminal" evidence="2">
    <location>
        <begin position="382"/>
        <end position="657"/>
    </location>
</feature>
<organism evidence="3 4">
    <name type="scientific">Eremothecium sinecaudum</name>
    <dbReference type="NCBI Taxonomy" id="45286"/>
    <lineage>
        <taxon>Eukaryota</taxon>
        <taxon>Fungi</taxon>
        <taxon>Dikarya</taxon>
        <taxon>Ascomycota</taxon>
        <taxon>Saccharomycotina</taxon>
        <taxon>Saccharomycetes</taxon>
        <taxon>Saccharomycetales</taxon>
        <taxon>Saccharomycetaceae</taxon>
        <taxon>Eremothecium</taxon>
    </lineage>
</organism>
<evidence type="ECO:0000313" key="3">
    <source>
        <dbReference type="EMBL" id="AMD19844.1"/>
    </source>
</evidence>
<reference evidence="3 4" key="1">
    <citation type="submission" date="2016-01" db="EMBL/GenBank/DDBJ databases">
        <title>Genome sequence of the yeast Holleya sinecauda.</title>
        <authorList>
            <person name="Dietrich F.S."/>
        </authorList>
    </citation>
    <scope>NUCLEOTIDE SEQUENCE [LARGE SCALE GENOMIC DNA]</scope>
    <source>
        <strain evidence="3 4">ATCC 58844</strain>
    </source>
</reference>
<accession>A0A120K1X3</accession>
<proteinExistence type="predicted"/>
<evidence type="ECO:0000313" key="4">
    <source>
        <dbReference type="Proteomes" id="UP000243052"/>
    </source>
</evidence>
<dbReference type="InterPro" id="IPR018843">
    <property type="entry name" value="Utp8_b-prop"/>
</dbReference>
<evidence type="ECO:0000259" key="2">
    <source>
        <dbReference type="Pfam" id="PF22542"/>
    </source>
</evidence>
<dbReference type="EMBL" id="CP014243">
    <property type="protein sequence ID" value="AMD19844.1"/>
    <property type="molecule type" value="Genomic_DNA"/>
</dbReference>
<dbReference type="OrthoDB" id="4055624at2759"/>
<gene>
    <name evidence="3" type="ORF">AW171_hschr31697</name>
</gene>
<protein>
    <submittedName>
        <fullName evidence="3">HCL307Wp</fullName>
    </submittedName>
</protein>
<dbReference type="STRING" id="45286.A0A120K1X3"/>
<dbReference type="RefSeq" id="XP_017986840.1">
    <property type="nucleotide sequence ID" value="XM_018131272.1"/>
</dbReference>
<name>A0A120K1X3_9SACH</name>
<dbReference type="GeneID" id="28723061"/>
<dbReference type="Pfam" id="PF22542">
    <property type="entry name" value="Utp8_C"/>
    <property type="match status" value="1"/>
</dbReference>
<dbReference type="Pfam" id="PF10395">
    <property type="entry name" value="Utp8_b_propeller"/>
    <property type="match status" value="1"/>
</dbReference>
<sequence>MAHITQPFRLASLPKISSLNNYATQPSYLQVANTLTPSANTITIGISASSISQYTINPTPKLIYNLPIPSTNVATACTVAELNDGEELWCFALLANNKVSTLNVLKKQAPTTDASILNAAADTEKEPLKLVMDDKVVNIKVLSSPQRIIVILESGLIQTYDYELKLLHSLDISYKNVRFVEYFKSTLDNEDYMLVLCDLEDKKACYKIFKMPNASTNTPISELNSIILEEFSVQESKIIYQFGKIYRLSGNKVYVYNLPHLQLSHSVELPFVNIEDLTSLQPVSTNRVLFTNGNKIMLLDLLHNALLYERELTNVKTFQVLRTAVIRGNLEDNNTTIAVGVATKHGPNPISSLEIVTVDVGTGSLKDSLGKGFLVEDNANLQTLQPLLNEDYDEETTHETPDFDAIIEELKTKSSSTKSFDQIFKKRLNLKNDYYTESDRHINNPNFISSVLEIIFSSYKKDYPETLTYLLTHPLFPASRTVDLLSRLKSNPRLFKQAIVTCPNLPLKELLQELFTVLNEELSVDLSLRILQDFTKEEVKRGIKQMSKVDMNTFIDFMTNETQDFEDRNKSKAQLFLLLSLVIESVGLFGLEPEQLNKLATYIDSQVAWVDQTIELLHILEINCSNTRKWKSKGASSKSGHEDDQEKAIPLYSLEYLGN</sequence>
<keyword evidence="4" id="KW-1185">Reference proteome</keyword>
<evidence type="ECO:0000259" key="1">
    <source>
        <dbReference type="Pfam" id="PF10395"/>
    </source>
</evidence>
<dbReference type="AlphaFoldDB" id="A0A120K1X3"/>
<dbReference type="Proteomes" id="UP000243052">
    <property type="component" value="Chromosome iii"/>
</dbReference>
<feature type="domain" description="Utp8 beta-propeller" evidence="1">
    <location>
        <begin position="1"/>
        <end position="373"/>
    </location>
</feature>